<accession>A0A4C1Y3W3</accession>
<reference evidence="1 2" key="1">
    <citation type="journal article" date="2019" name="Commun. Biol.">
        <title>The bagworm genome reveals a unique fibroin gene that provides high tensile strength.</title>
        <authorList>
            <person name="Kono N."/>
            <person name="Nakamura H."/>
            <person name="Ohtoshi R."/>
            <person name="Tomita M."/>
            <person name="Numata K."/>
            <person name="Arakawa K."/>
        </authorList>
    </citation>
    <scope>NUCLEOTIDE SEQUENCE [LARGE SCALE GENOMIC DNA]</scope>
</reference>
<evidence type="ECO:0000313" key="2">
    <source>
        <dbReference type="Proteomes" id="UP000299102"/>
    </source>
</evidence>
<evidence type="ECO:0000313" key="1">
    <source>
        <dbReference type="EMBL" id="GBP70210.1"/>
    </source>
</evidence>
<keyword evidence="2" id="KW-1185">Reference proteome</keyword>
<protein>
    <submittedName>
        <fullName evidence="1">Uncharacterized protein</fullName>
    </submittedName>
</protein>
<gene>
    <name evidence="1" type="ORF">EVAR_7476_1</name>
</gene>
<organism evidence="1 2">
    <name type="scientific">Eumeta variegata</name>
    <name type="common">Bagworm moth</name>
    <name type="synonym">Eumeta japonica</name>
    <dbReference type="NCBI Taxonomy" id="151549"/>
    <lineage>
        <taxon>Eukaryota</taxon>
        <taxon>Metazoa</taxon>
        <taxon>Ecdysozoa</taxon>
        <taxon>Arthropoda</taxon>
        <taxon>Hexapoda</taxon>
        <taxon>Insecta</taxon>
        <taxon>Pterygota</taxon>
        <taxon>Neoptera</taxon>
        <taxon>Endopterygota</taxon>
        <taxon>Lepidoptera</taxon>
        <taxon>Glossata</taxon>
        <taxon>Ditrysia</taxon>
        <taxon>Tineoidea</taxon>
        <taxon>Psychidae</taxon>
        <taxon>Oiketicinae</taxon>
        <taxon>Eumeta</taxon>
    </lineage>
</organism>
<comment type="caution">
    <text evidence="1">The sequence shown here is derived from an EMBL/GenBank/DDBJ whole genome shotgun (WGS) entry which is preliminary data.</text>
</comment>
<sequence>MDTHNPKGFVSALPASCVRIGHLTERIFMNFGGARDATHSRTTCSPFLQSISWAVRAGDRPPTVCFRIRLKRRPRTRPPNSRREMGHRTRRMSEPELVLVHQYWIPQIAYSSFSRD</sequence>
<dbReference type="Proteomes" id="UP000299102">
    <property type="component" value="Unassembled WGS sequence"/>
</dbReference>
<name>A0A4C1Y3W3_EUMVA</name>
<dbReference type="EMBL" id="BGZK01001067">
    <property type="protein sequence ID" value="GBP70210.1"/>
    <property type="molecule type" value="Genomic_DNA"/>
</dbReference>
<dbReference type="AlphaFoldDB" id="A0A4C1Y3W3"/>
<proteinExistence type="predicted"/>